<evidence type="ECO:0000256" key="3">
    <source>
        <dbReference type="ARBA" id="ARBA00011738"/>
    </source>
</evidence>
<dbReference type="GO" id="GO:0030170">
    <property type="term" value="F:pyridoxal phosphate binding"/>
    <property type="evidence" value="ECO:0007669"/>
    <property type="project" value="InterPro"/>
</dbReference>
<dbReference type="InterPro" id="IPR050859">
    <property type="entry name" value="Class-I_PLP-dep_aminotransf"/>
</dbReference>
<evidence type="ECO:0000256" key="6">
    <source>
        <dbReference type="ARBA" id="ARBA00022898"/>
    </source>
</evidence>
<comment type="subunit">
    <text evidence="3">Homodimer.</text>
</comment>
<sequence>MSRVAWDSHLSDVAKNLRPSPIRELLKLTKKPGMISFAGGNPDPAIFPVAEFSEATRILSERGREVLQYGPTEGFEPLKQFLSRWMAPRMGRATAPEEMLITSGSQQGMDLLCSVLVNPGDSILVEDPTYPGALHTMRNRGARFVTVPCDAEGMRVDLLPGILDRAAAEGHRVKFVYAIVNFQNPSGATLSAPRRKALLELAKERDLILFEDDPYGHLRYDGVSDPTIFSQDDEGRVVYACSFSKILAPGSRVAWMVGDPELIRRMVMMKQGNDLCTSVVAQALVYEYCNLGHLEGFLPKILKHYSVKRDGMAEAFRKHLPAEAEYHIPAGGFFFWMRLPGVDTKELFLKAVDRGVAFVTGPSFFANGGGEDCLRLCFSFAQPEELEEGAVRLAEAIRDLKS</sequence>
<protein>
    <submittedName>
        <fullName evidence="8">Putative transcriptional regulator, GntR family</fullName>
    </submittedName>
</protein>
<evidence type="ECO:0000256" key="4">
    <source>
        <dbReference type="ARBA" id="ARBA00022576"/>
    </source>
</evidence>
<dbReference type="EMBL" id="CM001022">
    <property type="protein sequence ID" value="EFQ22999.1"/>
    <property type="molecule type" value="Genomic_DNA"/>
</dbReference>
<dbReference type="PaxDb" id="584708-Apau_0566"/>
<evidence type="ECO:0000313" key="9">
    <source>
        <dbReference type="Proteomes" id="UP000005096"/>
    </source>
</evidence>
<gene>
    <name evidence="8" type="ORF">Apau_0566</name>
</gene>
<dbReference type="STRING" id="584708.Apau_0566"/>
<evidence type="ECO:0000256" key="5">
    <source>
        <dbReference type="ARBA" id="ARBA00022679"/>
    </source>
</evidence>
<dbReference type="GO" id="GO:1901605">
    <property type="term" value="P:alpha-amino acid metabolic process"/>
    <property type="evidence" value="ECO:0007669"/>
    <property type="project" value="TreeGrafter"/>
</dbReference>
<evidence type="ECO:0000313" key="8">
    <source>
        <dbReference type="EMBL" id="EFQ22999.1"/>
    </source>
</evidence>
<organism evidence="8 9">
    <name type="scientific">Aminomonas paucivorans DSM 12260</name>
    <dbReference type="NCBI Taxonomy" id="584708"/>
    <lineage>
        <taxon>Bacteria</taxon>
        <taxon>Thermotogati</taxon>
        <taxon>Synergistota</taxon>
        <taxon>Synergistia</taxon>
        <taxon>Synergistales</taxon>
        <taxon>Synergistaceae</taxon>
        <taxon>Aminomonas</taxon>
    </lineage>
</organism>
<dbReference type="Gene3D" id="3.40.640.10">
    <property type="entry name" value="Type I PLP-dependent aspartate aminotransferase-like (Major domain)"/>
    <property type="match status" value="1"/>
</dbReference>
<keyword evidence="6" id="KW-0663">Pyridoxal phosphate</keyword>
<dbReference type="HOGENOM" id="CLU_017584_0_6_0"/>
<accession>E3D0I0</accession>
<dbReference type="PANTHER" id="PTHR42790">
    <property type="entry name" value="AMINOTRANSFERASE"/>
    <property type="match status" value="1"/>
</dbReference>
<dbReference type="InterPro" id="IPR004839">
    <property type="entry name" value="Aminotransferase_I/II_large"/>
</dbReference>
<dbReference type="Gene3D" id="3.90.1150.10">
    <property type="entry name" value="Aspartate Aminotransferase, domain 1"/>
    <property type="match status" value="1"/>
</dbReference>
<dbReference type="CDD" id="cd00609">
    <property type="entry name" value="AAT_like"/>
    <property type="match status" value="1"/>
</dbReference>
<reference evidence="8 9" key="1">
    <citation type="journal article" date="2010" name="Stand. Genomic Sci.">
        <title>Non-contiguous finished genome sequence of Aminomonas paucivorans type strain (GLU-3).</title>
        <authorList>
            <person name="Pitluck S."/>
            <person name="Yasawong M."/>
            <person name="Held B."/>
            <person name="Lapidus A."/>
            <person name="Nolan M."/>
            <person name="Copeland A."/>
            <person name="Lucas S."/>
            <person name="Del Rio T.G."/>
            <person name="Tice H."/>
            <person name="Cheng J.F."/>
            <person name="Chertkov O."/>
            <person name="Goodwin L."/>
            <person name="Tapia R."/>
            <person name="Han C."/>
            <person name="Liolios K."/>
            <person name="Ivanova N."/>
            <person name="Mavromatis K."/>
            <person name="Ovchinnikova G."/>
            <person name="Pati A."/>
            <person name="Chen A."/>
            <person name="Palaniappan K."/>
            <person name="Land M."/>
            <person name="Hauser L."/>
            <person name="Chang Y.J."/>
            <person name="Jeffries C.D."/>
            <person name="Pukall R."/>
            <person name="Spring S."/>
            <person name="Rohde M."/>
            <person name="Sikorski J."/>
            <person name="Goker M."/>
            <person name="Woyke T."/>
            <person name="Bristow J."/>
            <person name="Eisen J.A."/>
            <person name="Markowitz V."/>
            <person name="Hugenholtz P."/>
            <person name="Kyrpides N.C."/>
            <person name="Klenk H.P."/>
        </authorList>
    </citation>
    <scope>NUCLEOTIDE SEQUENCE [LARGE SCALE GENOMIC DNA]</scope>
    <source>
        <strain evidence="8 9">DSM 12260</strain>
    </source>
</reference>
<proteinExistence type="inferred from homology"/>
<dbReference type="InterPro" id="IPR015424">
    <property type="entry name" value="PyrdxlP-dep_Trfase"/>
</dbReference>
<evidence type="ECO:0000259" key="7">
    <source>
        <dbReference type="Pfam" id="PF00155"/>
    </source>
</evidence>
<dbReference type="Proteomes" id="UP000005096">
    <property type="component" value="Chromosome"/>
</dbReference>
<dbReference type="FunFam" id="3.40.640.10:FF:000053">
    <property type="entry name" value="Aminotransferase, class I"/>
    <property type="match status" value="1"/>
</dbReference>
<feature type="domain" description="Aminotransferase class I/classII large" evidence="7">
    <location>
        <begin position="54"/>
        <end position="393"/>
    </location>
</feature>
<keyword evidence="4" id="KW-0032">Aminotransferase</keyword>
<dbReference type="Pfam" id="PF00155">
    <property type="entry name" value="Aminotran_1_2"/>
    <property type="match status" value="1"/>
</dbReference>
<dbReference type="eggNOG" id="COG1167">
    <property type="taxonomic scope" value="Bacteria"/>
</dbReference>
<comment type="cofactor">
    <cofactor evidence="1">
        <name>pyridoxal 5'-phosphate</name>
        <dbReference type="ChEBI" id="CHEBI:597326"/>
    </cofactor>
</comment>
<dbReference type="InterPro" id="IPR015421">
    <property type="entry name" value="PyrdxlP-dep_Trfase_major"/>
</dbReference>
<keyword evidence="5" id="KW-0808">Transferase</keyword>
<evidence type="ECO:0000256" key="2">
    <source>
        <dbReference type="ARBA" id="ARBA00007441"/>
    </source>
</evidence>
<dbReference type="InterPro" id="IPR015422">
    <property type="entry name" value="PyrdxlP-dep_Trfase_small"/>
</dbReference>
<comment type="similarity">
    <text evidence="2">Belongs to the class-I pyridoxal-phosphate-dependent aminotransferase family.</text>
</comment>
<dbReference type="SUPFAM" id="SSF53383">
    <property type="entry name" value="PLP-dependent transferases"/>
    <property type="match status" value="1"/>
</dbReference>
<name>E3D0I0_9BACT</name>
<evidence type="ECO:0000256" key="1">
    <source>
        <dbReference type="ARBA" id="ARBA00001933"/>
    </source>
</evidence>
<dbReference type="AlphaFoldDB" id="E3D0I0"/>
<dbReference type="PANTHER" id="PTHR42790:SF19">
    <property type="entry name" value="KYNURENINE_ALPHA-AMINOADIPATE AMINOTRANSFERASE, MITOCHONDRIAL"/>
    <property type="match status" value="1"/>
</dbReference>
<dbReference type="OrthoDB" id="1360at2"/>
<keyword evidence="9" id="KW-1185">Reference proteome</keyword>
<dbReference type="RefSeq" id="WP_006300153.1">
    <property type="nucleotide sequence ID" value="NZ_CM001022.1"/>
</dbReference>
<dbReference type="GO" id="GO:0008483">
    <property type="term" value="F:transaminase activity"/>
    <property type="evidence" value="ECO:0007669"/>
    <property type="project" value="UniProtKB-KW"/>
</dbReference>